<dbReference type="AlphaFoldDB" id="A0A0F9ICB7"/>
<accession>A0A0F9ICB7</accession>
<gene>
    <name evidence="1" type="ORF">LCGC14_1598410</name>
</gene>
<dbReference type="EMBL" id="LAZR01012787">
    <property type="protein sequence ID" value="KKM25102.1"/>
    <property type="molecule type" value="Genomic_DNA"/>
</dbReference>
<comment type="caution">
    <text evidence="1">The sequence shown here is derived from an EMBL/GenBank/DDBJ whole genome shotgun (WGS) entry which is preliminary data.</text>
</comment>
<protein>
    <submittedName>
        <fullName evidence="1">Uncharacterized protein</fullName>
    </submittedName>
</protein>
<evidence type="ECO:0000313" key="1">
    <source>
        <dbReference type="EMBL" id="KKM25102.1"/>
    </source>
</evidence>
<proteinExistence type="predicted"/>
<organism evidence="1">
    <name type="scientific">marine sediment metagenome</name>
    <dbReference type="NCBI Taxonomy" id="412755"/>
    <lineage>
        <taxon>unclassified sequences</taxon>
        <taxon>metagenomes</taxon>
        <taxon>ecological metagenomes</taxon>
    </lineage>
</organism>
<reference evidence="1" key="1">
    <citation type="journal article" date="2015" name="Nature">
        <title>Complex archaea that bridge the gap between prokaryotes and eukaryotes.</title>
        <authorList>
            <person name="Spang A."/>
            <person name="Saw J.H."/>
            <person name="Jorgensen S.L."/>
            <person name="Zaremba-Niedzwiedzka K."/>
            <person name="Martijn J."/>
            <person name="Lind A.E."/>
            <person name="van Eijk R."/>
            <person name="Schleper C."/>
            <person name="Guy L."/>
            <person name="Ettema T.J."/>
        </authorList>
    </citation>
    <scope>NUCLEOTIDE SEQUENCE</scope>
</reference>
<name>A0A0F9ICB7_9ZZZZ</name>
<sequence length="294" mass="33377">MGTAKPHQGPLAALSQFLRQGRPPLLSCLVSEFRDAEDYHEFLRLVREYLPDIEEEITGAGPPAEMMAAFCRAFGERYFILMQEFQDGEIEEFGSLVQGIPVAVEGWDYEDYDELPQCRTGMVLASLLVDLEEELVGLEWEGIRITVMGAAAEHVDQEVLERVKGYPLSFLEEAGHQGLLSFAKMLCCQTGTVFWDLNPQEFYYPTSSGSACQVIDWSREAVTELTEEWERAVQIREEVDGFLAWLEEDSRVHFARLVRFLEGDPSVGDPEQSIWEREMARGQLIFEGFLEGKG</sequence>